<accession>A0AAV5AAP3</accession>
<dbReference type="EMBL" id="BPWL01000006">
    <property type="protein sequence ID" value="GJJ11701.1"/>
    <property type="molecule type" value="Genomic_DNA"/>
</dbReference>
<protein>
    <submittedName>
        <fullName evidence="1">Uncharacterized protein</fullName>
    </submittedName>
</protein>
<name>A0AAV5AAP3_9AGAM</name>
<organism evidence="1 2">
    <name type="scientific">Clathrus columnatus</name>
    <dbReference type="NCBI Taxonomy" id="1419009"/>
    <lineage>
        <taxon>Eukaryota</taxon>
        <taxon>Fungi</taxon>
        <taxon>Dikarya</taxon>
        <taxon>Basidiomycota</taxon>
        <taxon>Agaricomycotina</taxon>
        <taxon>Agaricomycetes</taxon>
        <taxon>Phallomycetidae</taxon>
        <taxon>Phallales</taxon>
        <taxon>Clathraceae</taxon>
        <taxon>Clathrus</taxon>
    </lineage>
</organism>
<evidence type="ECO:0000313" key="1">
    <source>
        <dbReference type="EMBL" id="GJJ11701.1"/>
    </source>
</evidence>
<proteinExistence type="predicted"/>
<sequence>MAFLRIESIAFPGQWLTETTGGPGAAFTLHTGVPAQARIAALVPPVDPPGIVMGNHMLGRAVDVVDTIQLLTTLVPGIQGVFR</sequence>
<gene>
    <name evidence="1" type="ORF">Clacol_005937</name>
</gene>
<evidence type="ECO:0000313" key="2">
    <source>
        <dbReference type="Proteomes" id="UP001050691"/>
    </source>
</evidence>
<keyword evidence="2" id="KW-1185">Reference proteome</keyword>
<dbReference type="AlphaFoldDB" id="A0AAV5AAP3"/>
<reference evidence="1" key="1">
    <citation type="submission" date="2021-10" db="EMBL/GenBank/DDBJ databases">
        <title>De novo Genome Assembly of Clathrus columnatus (Basidiomycota, Fungi) Using Illumina and Nanopore Sequence Data.</title>
        <authorList>
            <person name="Ogiso-Tanaka E."/>
            <person name="Itagaki H."/>
            <person name="Hosoya T."/>
            <person name="Hosaka K."/>
        </authorList>
    </citation>
    <scope>NUCLEOTIDE SEQUENCE</scope>
    <source>
        <strain evidence="1">MO-923</strain>
    </source>
</reference>
<dbReference type="Proteomes" id="UP001050691">
    <property type="component" value="Unassembled WGS sequence"/>
</dbReference>
<comment type="caution">
    <text evidence="1">The sequence shown here is derived from an EMBL/GenBank/DDBJ whole genome shotgun (WGS) entry which is preliminary data.</text>
</comment>